<name>A0A4Y2WHZ1_ARAVE</name>
<evidence type="ECO:0000313" key="3">
    <source>
        <dbReference type="EMBL" id="GBO36611.1"/>
    </source>
</evidence>
<evidence type="ECO:0000313" key="2">
    <source>
        <dbReference type="EMBL" id="GBO36610.1"/>
    </source>
</evidence>
<reference evidence="3 4" key="1">
    <citation type="journal article" date="2019" name="Sci. Rep.">
        <title>Orb-weaving spider Araneus ventricosus genome elucidates the spidroin gene catalogue.</title>
        <authorList>
            <person name="Kono N."/>
            <person name="Nakamura H."/>
            <person name="Ohtoshi R."/>
            <person name="Moran D.A.P."/>
            <person name="Shinohara A."/>
            <person name="Yoshida Y."/>
            <person name="Fujiwara M."/>
            <person name="Mori M."/>
            <person name="Tomita M."/>
            <person name="Arakawa K."/>
        </authorList>
    </citation>
    <scope>NUCLEOTIDE SEQUENCE [LARGE SCALE GENOMIC DNA]</scope>
</reference>
<organism evidence="3 4">
    <name type="scientific">Araneus ventricosus</name>
    <name type="common">Orbweaver spider</name>
    <name type="synonym">Epeira ventricosa</name>
    <dbReference type="NCBI Taxonomy" id="182803"/>
    <lineage>
        <taxon>Eukaryota</taxon>
        <taxon>Metazoa</taxon>
        <taxon>Ecdysozoa</taxon>
        <taxon>Arthropoda</taxon>
        <taxon>Chelicerata</taxon>
        <taxon>Arachnida</taxon>
        <taxon>Araneae</taxon>
        <taxon>Araneomorphae</taxon>
        <taxon>Entelegynae</taxon>
        <taxon>Araneoidea</taxon>
        <taxon>Araneidae</taxon>
        <taxon>Araneus</taxon>
    </lineage>
</organism>
<keyword evidence="1" id="KW-1133">Transmembrane helix</keyword>
<dbReference type="AlphaFoldDB" id="A0A4Y2WHZ1"/>
<feature type="transmembrane region" description="Helical" evidence="1">
    <location>
        <begin position="21"/>
        <end position="40"/>
    </location>
</feature>
<dbReference type="EMBL" id="BGPR01060838">
    <property type="protein sequence ID" value="GBO36610.1"/>
    <property type="molecule type" value="Genomic_DNA"/>
</dbReference>
<protein>
    <submittedName>
        <fullName evidence="3">Uncharacterized protein</fullName>
    </submittedName>
</protein>
<gene>
    <name evidence="2" type="ORF">AVEN_21319_1</name>
    <name evidence="3" type="ORF">AVEN_59818_1</name>
</gene>
<keyword evidence="4" id="KW-1185">Reference proteome</keyword>
<sequence>MCDKYSVMLHHHRATRHNRRIFLFLATSCLKLLSWFAVILKTGHLGIPKLCLGTTGQATKKLDCPVQNGTNGHIEYAAHHLEHNALFAFFPIHGLHSTTSFTNHHIFFAQLLNKAMQYLLRRIYHTHLLPQMFAIRSEVVSGISYVLGSFAT</sequence>
<keyword evidence="1" id="KW-0812">Transmembrane</keyword>
<evidence type="ECO:0000256" key="1">
    <source>
        <dbReference type="SAM" id="Phobius"/>
    </source>
</evidence>
<proteinExistence type="predicted"/>
<accession>A0A4Y2WHZ1</accession>
<evidence type="ECO:0000313" key="4">
    <source>
        <dbReference type="Proteomes" id="UP000499080"/>
    </source>
</evidence>
<dbReference type="EMBL" id="BGPR01060839">
    <property type="protein sequence ID" value="GBO36611.1"/>
    <property type="molecule type" value="Genomic_DNA"/>
</dbReference>
<comment type="caution">
    <text evidence="3">The sequence shown here is derived from an EMBL/GenBank/DDBJ whole genome shotgun (WGS) entry which is preliminary data.</text>
</comment>
<dbReference type="Proteomes" id="UP000499080">
    <property type="component" value="Unassembled WGS sequence"/>
</dbReference>
<keyword evidence="1" id="KW-0472">Membrane</keyword>